<keyword evidence="2" id="KW-1185">Reference proteome</keyword>
<sequence length="455" mass="52568">MNTPIITENYAYVHNTHTLFQFESATKIVTASNPEFIQEAKSFGELAPWGDSNTFPQDALEMMKKNNTLSWTSRQIVNSIYASGLRVKKKVLDPLTNAFILQDFEFPEWNAFLLRNTKLHSYQMQKLRDLRTFLLSPTQFLFENGKIVGLKTHQTQRFRYNLQNESGVKEYGYLNAQWEKGKKIEDETTLTFSLIEPDFDAINNLKLLYKEGEKYLYIIKGACEEEYYPSTEWQTILESGWLEISNNEPRFIMAVIQNQAIVNYIIKIKDWYWRAKYGKDWDSWKADKRKQKREETIKEFSDMVGGSLNAGKTMIADVITQLNLDLQSEVKGKTSNFKDFQEAWELVTQPQNTITGSLKEPADTARKEIMLAQGLDVSSFGSVPDQNTQGGSGKSQSMNILMITSEYLRQLSVEDLNFIRDFNGWDSSMTFTYELPVMQTLANVPPAQRDLQIKK</sequence>
<evidence type="ECO:0000313" key="2">
    <source>
        <dbReference type="Proteomes" id="UP000245489"/>
    </source>
</evidence>
<dbReference type="RefSeq" id="WP_109742738.1">
    <property type="nucleotide sequence ID" value="NZ_QGGO01000008.1"/>
</dbReference>
<dbReference type="EMBL" id="QGGO01000008">
    <property type="protein sequence ID" value="PWK27174.1"/>
    <property type="molecule type" value="Genomic_DNA"/>
</dbReference>
<proteinExistence type="predicted"/>
<evidence type="ECO:0000313" key="1">
    <source>
        <dbReference type="EMBL" id="PWK27174.1"/>
    </source>
</evidence>
<organism evidence="1 2">
    <name type="scientific">Arcicella aurantiaca</name>
    <dbReference type="NCBI Taxonomy" id="591202"/>
    <lineage>
        <taxon>Bacteria</taxon>
        <taxon>Pseudomonadati</taxon>
        <taxon>Bacteroidota</taxon>
        <taxon>Cytophagia</taxon>
        <taxon>Cytophagales</taxon>
        <taxon>Flectobacillaceae</taxon>
        <taxon>Arcicella</taxon>
    </lineage>
</organism>
<protein>
    <recommendedName>
        <fullName evidence="3">SPP1 Gp6-like portal protein</fullName>
    </recommendedName>
</protein>
<reference evidence="1 2" key="1">
    <citation type="submission" date="2018-05" db="EMBL/GenBank/DDBJ databases">
        <title>Genomic Encyclopedia of Archaeal and Bacterial Type Strains, Phase II (KMG-II): from individual species to whole genera.</title>
        <authorList>
            <person name="Goeker M."/>
        </authorList>
    </citation>
    <scope>NUCLEOTIDE SEQUENCE [LARGE SCALE GENOMIC DNA]</scope>
    <source>
        <strain evidence="1 2">DSM 22214</strain>
    </source>
</reference>
<comment type="caution">
    <text evidence="1">The sequence shown here is derived from an EMBL/GenBank/DDBJ whole genome shotgun (WGS) entry which is preliminary data.</text>
</comment>
<dbReference type="AlphaFoldDB" id="A0A316EBV7"/>
<dbReference type="Proteomes" id="UP000245489">
    <property type="component" value="Unassembled WGS sequence"/>
</dbReference>
<name>A0A316EBV7_9BACT</name>
<gene>
    <name evidence="1" type="ORF">LV89_01989</name>
</gene>
<accession>A0A316EBV7</accession>
<evidence type="ECO:0008006" key="3">
    <source>
        <dbReference type="Google" id="ProtNLM"/>
    </source>
</evidence>
<dbReference type="OrthoDB" id="671786at2"/>